<sequence>MDRTPGDVASIGRLCDAFDFVFRKTRSGNTFSPWAPGTTERAVIMPLDPTKFDFDHLVQDAVTKEMELDDDDTEGYSLDPATLPDSSPCSPQLPPWSPFSSPMPLSPVPDEPSQSGPSNAPASIPSLPPGALSTPMVLDQASTPPPCEAPKYMRGSAEDILRKNRGKLKRAIKRLKEKRAAPYGLYVAKPSVLNRHVWPATAIKTAPNTTKLRATKNGWTGARDQGGYKCVFTLGEMVGEASIFKFRLERWDSRTATPIIDSRGRVIGVCAGHPDDPSWDPLHKRVAREVDTARDRMNFGAKDVNHRRMADPSKAVPGMLLQSAINAAIFASLLSNTDIIRIAGFASACFATWAPNLFTYYVDHLRPLYEKYPHLKRNFRNSIFACATFNFGPFACSYDHTDPGNLPFGWCAITALGPFDPT</sequence>
<reference evidence="2 3" key="1">
    <citation type="submission" date="2014-04" db="EMBL/GenBank/DDBJ databases">
        <authorList>
            <consortium name="DOE Joint Genome Institute"/>
            <person name="Kuo A."/>
            <person name="Tarkka M."/>
            <person name="Buscot F."/>
            <person name="Kohler A."/>
            <person name="Nagy L.G."/>
            <person name="Floudas D."/>
            <person name="Copeland A."/>
            <person name="Barry K.W."/>
            <person name="Cichocki N."/>
            <person name="Veneault-Fourrey C."/>
            <person name="LaButti K."/>
            <person name="Lindquist E.A."/>
            <person name="Lipzen A."/>
            <person name="Lundell T."/>
            <person name="Morin E."/>
            <person name="Murat C."/>
            <person name="Sun H."/>
            <person name="Tunlid A."/>
            <person name="Henrissat B."/>
            <person name="Grigoriev I.V."/>
            <person name="Hibbett D.S."/>
            <person name="Martin F."/>
            <person name="Nordberg H.P."/>
            <person name="Cantor M.N."/>
            <person name="Hua S.X."/>
        </authorList>
    </citation>
    <scope>NUCLEOTIDE SEQUENCE [LARGE SCALE GENOMIC DNA]</scope>
    <source>
        <strain evidence="2 3">F 1598</strain>
    </source>
</reference>
<dbReference type="InParanoid" id="A0A0C3GG42"/>
<dbReference type="AlphaFoldDB" id="A0A0C3GG42"/>
<reference evidence="3" key="2">
    <citation type="submission" date="2015-01" db="EMBL/GenBank/DDBJ databases">
        <title>Evolutionary Origins and Diversification of the Mycorrhizal Mutualists.</title>
        <authorList>
            <consortium name="DOE Joint Genome Institute"/>
            <consortium name="Mycorrhizal Genomics Consortium"/>
            <person name="Kohler A."/>
            <person name="Kuo A."/>
            <person name="Nagy L.G."/>
            <person name="Floudas D."/>
            <person name="Copeland A."/>
            <person name="Barry K.W."/>
            <person name="Cichocki N."/>
            <person name="Veneault-Fourrey C."/>
            <person name="LaButti K."/>
            <person name="Lindquist E.A."/>
            <person name="Lipzen A."/>
            <person name="Lundell T."/>
            <person name="Morin E."/>
            <person name="Murat C."/>
            <person name="Riley R."/>
            <person name="Ohm R."/>
            <person name="Sun H."/>
            <person name="Tunlid A."/>
            <person name="Henrissat B."/>
            <person name="Grigoriev I.V."/>
            <person name="Hibbett D.S."/>
            <person name="Martin F."/>
        </authorList>
    </citation>
    <scope>NUCLEOTIDE SEQUENCE [LARGE SCALE GENOMIC DNA]</scope>
    <source>
        <strain evidence="3">F 1598</strain>
    </source>
</reference>
<evidence type="ECO:0000256" key="1">
    <source>
        <dbReference type="SAM" id="MobiDB-lite"/>
    </source>
</evidence>
<dbReference type="Proteomes" id="UP000054166">
    <property type="component" value="Unassembled WGS sequence"/>
</dbReference>
<dbReference type="EMBL" id="KN832973">
    <property type="protein sequence ID" value="KIM90629.1"/>
    <property type="molecule type" value="Genomic_DNA"/>
</dbReference>
<accession>A0A0C3GG42</accession>
<dbReference type="STRING" id="765440.A0A0C3GG42"/>
<name>A0A0C3GG42_PILCF</name>
<gene>
    <name evidence="2" type="ORF">PILCRDRAFT_1890</name>
</gene>
<evidence type="ECO:0000313" key="2">
    <source>
        <dbReference type="EMBL" id="KIM90629.1"/>
    </source>
</evidence>
<feature type="region of interest" description="Disordered" evidence="1">
    <location>
        <begin position="66"/>
        <end position="150"/>
    </location>
</feature>
<dbReference type="HOGENOM" id="CLU_615466_0_0_1"/>
<dbReference type="OrthoDB" id="3202607at2759"/>
<feature type="compositionally biased region" description="Polar residues" evidence="1">
    <location>
        <begin position="112"/>
        <end position="121"/>
    </location>
</feature>
<proteinExistence type="predicted"/>
<keyword evidence="3" id="KW-1185">Reference proteome</keyword>
<evidence type="ECO:0000313" key="3">
    <source>
        <dbReference type="Proteomes" id="UP000054166"/>
    </source>
</evidence>
<protein>
    <submittedName>
        <fullName evidence="2">Uncharacterized protein</fullName>
    </submittedName>
</protein>
<organism evidence="2 3">
    <name type="scientific">Piloderma croceum (strain F 1598)</name>
    <dbReference type="NCBI Taxonomy" id="765440"/>
    <lineage>
        <taxon>Eukaryota</taxon>
        <taxon>Fungi</taxon>
        <taxon>Dikarya</taxon>
        <taxon>Basidiomycota</taxon>
        <taxon>Agaricomycotina</taxon>
        <taxon>Agaricomycetes</taxon>
        <taxon>Agaricomycetidae</taxon>
        <taxon>Atheliales</taxon>
        <taxon>Atheliaceae</taxon>
        <taxon>Piloderma</taxon>
    </lineage>
</organism>